<feature type="compositionally biased region" description="Low complexity" evidence="1">
    <location>
        <begin position="30"/>
        <end position="39"/>
    </location>
</feature>
<feature type="region of interest" description="Disordered" evidence="1">
    <location>
        <begin position="1"/>
        <end position="88"/>
    </location>
</feature>
<gene>
    <name evidence="2" type="ORF">B5D80_10150</name>
</gene>
<accession>A0A246RR32</accession>
<dbReference type="EMBL" id="MZMV01000012">
    <property type="protein sequence ID" value="OWV09348.1"/>
    <property type="molecule type" value="Genomic_DNA"/>
</dbReference>
<keyword evidence="3" id="KW-1185">Reference proteome</keyword>
<proteinExistence type="predicted"/>
<dbReference type="AlphaFoldDB" id="A0A246RR32"/>
<evidence type="ECO:0000313" key="3">
    <source>
        <dbReference type="Proteomes" id="UP000197174"/>
    </source>
</evidence>
<sequence length="88" mass="9635">MSLLILDLLRSPPARPQTPQRAPGRRQRAGRGVVLRAAPSGNDRPERNPVAGTALSHRVSRSTRSGIDPAETEEEPTWPRTVPGVRPR</sequence>
<organism evidence="2 3">
    <name type="scientific">Micromonospora wenchangensis</name>
    <dbReference type="NCBI Taxonomy" id="1185415"/>
    <lineage>
        <taxon>Bacteria</taxon>
        <taxon>Bacillati</taxon>
        <taxon>Actinomycetota</taxon>
        <taxon>Actinomycetes</taxon>
        <taxon>Micromonosporales</taxon>
        <taxon>Micromonosporaceae</taxon>
        <taxon>Micromonospora</taxon>
    </lineage>
</organism>
<protein>
    <submittedName>
        <fullName evidence="2">Uncharacterized protein</fullName>
    </submittedName>
</protein>
<evidence type="ECO:0000256" key="1">
    <source>
        <dbReference type="SAM" id="MobiDB-lite"/>
    </source>
</evidence>
<reference evidence="2 3" key="1">
    <citation type="submission" date="2017-03" db="EMBL/GenBank/DDBJ databases">
        <title>Whole genome sequence of Micromonospora wenchangensis, isolated from mangrove soil.</title>
        <authorList>
            <person name="Yang H."/>
        </authorList>
    </citation>
    <scope>NUCLEOTIDE SEQUENCE [LARGE SCALE GENOMIC DNA]</scope>
    <source>
        <strain evidence="2 3">CCTCC AA 2012002</strain>
    </source>
</reference>
<comment type="caution">
    <text evidence="2">The sequence shown here is derived from an EMBL/GenBank/DDBJ whole genome shotgun (WGS) entry which is preliminary data.</text>
</comment>
<evidence type="ECO:0000313" key="2">
    <source>
        <dbReference type="EMBL" id="OWV09348.1"/>
    </source>
</evidence>
<dbReference type="RefSeq" id="WP_088643550.1">
    <property type="nucleotide sequence ID" value="NZ_MZMV01000012.1"/>
</dbReference>
<dbReference type="Proteomes" id="UP000197174">
    <property type="component" value="Unassembled WGS sequence"/>
</dbReference>
<name>A0A246RR32_9ACTN</name>